<dbReference type="GO" id="GO:0016787">
    <property type="term" value="F:hydrolase activity"/>
    <property type="evidence" value="ECO:0007669"/>
    <property type="project" value="InterPro"/>
</dbReference>
<sequence>MFLSTLSRRRLIQLMAASAALPLAGTVSFAQQAAVRAVVLSDLHSAYDRLPQVLAAVAAEIAGGADLILINGDIFELGNVAAARSAGRADWQFLERLAALAPVVVNIGNHEPDFDNDLAQFVSQANALGISVISNILDSRTGAEYAPSHAMLEIGGAQVVVVGIATDALNTYPKASREHLTLPAPVEWAKANVVDLLAMGTVGIVLSHAGVIADRDILPLLPAGTLLVGGHDHLVLTHAEGDVGYVHTGSWSSLMTLASLAAGTAPVLQQVVIDRDGAGDAELAATIAAVLDEHLTDEEKARIGSAPEAMSLGETGRYVAQVLAAAAGADIGFIGHTSFGTGFPGAPISLYEYNSILRFEGKIVTATVDAATLRDILARVNQDGDIALDARTGDFLYAAPEDLADKDSYVIACNDWSGINQKAYFGREDLVFTEVPGLMLTPTVRDTLQ</sequence>
<feature type="signal peptide" evidence="1">
    <location>
        <begin position="1"/>
        <end position="33"/>
    </location>
</feature>
<dbReference type="InterPro" id="IPR036907">
    <property type="entry name" value="5'-Nucleotdase_C_sf"/>
</dbReference>
<organism evidence="3 4">
    <name type="scientific">Devosia equisanguinis</name>
    <dbReference type="NCBI Taxonomy" id="2490941"/>
    <lineage>
        <taxon>Bacteria</taxon>
        <taxon>Pseudomonadati</taxon>
        <taxon>Pseudomonadota</taxon>
        <taxon>Alphaproteobacteria</taxon>
        <taxon>Hyphomicrobiales</taxon>
        <taxon>Devosiaceae</taxon>
        <taxon>Devosia</taxon>
    </lineage>
</organism>
<feature type="chain" id="PRO_5018634045" evidence="1">
    <location>
        <begin position="34"/>
        <end position="449"/>
    </location>
</feature>
<accession>A0A3S4GII2</accession>
<evidence type="ECO:0000313" key="3">
    <source>
        <dbReference type="EMBL" id="VDS05421.1"/>
    </source>
</evidence>
<proteinExistence type="predicted"/>
<dbReference type="SUPFAM" id="SSF55816">
    <property type="entry name" value="5'-nucleotidase (syn. UDP-sugar hydrolase), C-terminal domain"/>
    <property type="match status" value="1"/>
</dbReference>
<dbReference type="InterPro" id="IPR006311">
    <property type="entry name" value="TAT_signal"/>
</dbReference>
<dbReference type="OrthoDB" id="185653at2"/>
<feature type="domain" description="Calcineurin-like phosphoesterase" evidence="2">
    <location>
        <begin position="36"/>
        <end position="233"/>
    </location>
</feature>
<dbReference type="Pfam" id="PF00149">
    <property type="entry name" value="Metallophos"/>
    <property type="match status" value="1"/>
</dbReference>
<dbReference type="InterPro" id="IPR006179">
    <property type="entry name" value="5_nucleotidase/apyrase"/>
</dbReference>
<dbReference type="PANTHER" id="PTHR11575:SF24">
    <property type="entry name" value="5'-NUCLEOTIDASE"/>
    <property type="match status" value="1"/>
</dbReference>
<evidence type="ECO:0000256" key="1">
    <source>
        <dbReference type="SAM" id="SignalP"/>
    </source>
</evidence>
<dbReference type="GO" id="GO:0009166">
    <property type="term" value="P:nucleotide catabolic process"/>
    <property type="evidence" value="ECO:0007669"/>
    <property type="project" value="InterPro"/>
</dbReference>
<name>A0A3S4GII2_9HYPH</name>
<dbReference type="SUPFAM" id="SSF56300">
    <property type="entry name" value="Metallo-dependent phosphatases"/>
    <property type="match status" value="1"/>
</dbReference>
<dbReference type="RefSeq" id="WP_126150960.1">
    <property type="nucleotide sequence ID" value="NZ_JBHTMH010000004.1"/>
</dbReference>
<gene>
    <name evidence="3" type="ORF">DEVEQU_02563</name>
</gene>
<dbReference type="InterPro" id="IPR004843">
    <property type="entry name" value="Calcineurin-like_PHP"/>
</dbReference>
<evidence type="ECO:0000259" key="2">
    <source>
        <dbReference type="Pfam" id="PF00149"/>
    </source>
</evidence>
<evidence type="ECO:0000313" key="4">
    <source>
        <dbReference type="Proteomes" id="UP000268844"/>
    </source>
</evidence>
<keyword evidence="4" id="KW-1185">Reference proteome</keyword>
<dbReference type="EMBL" id="UZWD01000031">
    <property type="protein sequence ID" value="VDS05421.1"/>
    <property type="molecule type" value="Genomic_DNA"/>
</dbReference>
<dbReference type="Gene3D" id="3.60.21.10">
    <property type="match status" value="1"/>
</dbReference>
<dbReference type="AlphaFoldDB" id="A0A3S4GII2"/>
<dbReference type="PANTHER" id="PTHR11575">
    <property type="entry name" value="5'-NUCLEOTIDASE-RELATED"/>
    <property type="match status" value="1"/>
</dbReference>
<dbReference type="PROSITE" id="PS51318">
    <property type="entry name" value="TAT"/>
    <property type="match status" value="1"/>
</dbReference>
<reference evidence="3 4" key="1">
    <citation type="submission" date="2018-12" db="EMBL/GenBank/DDBJ databases">
        <authorList>
            <person name="Criscuolo A."/>
        </authorList>
    </citation>
    <scope>NUCLEOTIDE SEQUENCE [LARGE SCALE GENOMIC DNA]</scope>
    <source>
        <strain evidence="3">ACIP1116281</strain>
    </source>
</reference>
<dbReference type="Gene3D" id="3.90.780.10">
    <property type="entry name" value="5'-Nucleotidase, C-terminal domain"/>
    <property type="match status" value="1"/>
</dbReference>
<dbReference type="InterPro" id="IPR029052">
    <property type="entry name" value="Metallo-depent_PP-like"/>
</dbReference>
<dbReference type="Proteomes" id="UP000268844">
    <property type="component" value="Unassembled WGS sequence"/>
</dbReference>
<protein>
    <submittedName>
        <fullName evidence="3">Phosphodiesterase YaeI</fullName>
    </submittedName>
</protein>
<keyword evidence="1" id="KW-0732">Signal</keyword>